<dbReference type="CDD" id="cd15831">
    <property type="entry name" value="BTAD"/>
    <property type="match status" value="1"/>
</dbReference>
<dbReference type="Gene3D" id="1.25.40.10">
    <property type="entry name" value="Tetratricopeptide repeat domain"/>
    <property type="match status" value="1"/>
</dbReference>
<dbReference type="PANTHER" id="PTHR35807">
    <property type="entry name" value="TRANSCRIPTIONAL REGULATOR REDD-RELATED"/>
    <property type="match status" value="1"/>
</dbReference>
<keyword evidence="3 5" id="KW-0238">DNA-binding</keyword>
<dbReference type="InterPro" id="IPR011990">
    <property type="entry name" value="TPR-like_helical_dom_sf"/>
</dbReference>
<dbReference type="Pfam" id="PF03704">
    <property type="entry name" value="BTAD"/>
    <property type="match status" value="1"/>
</dbReference>
<evidence type="ECO:0000256" key="4">
    <source>
        <dbReference type="ARBA" id="ARBA00023163"/>
    </source>
</evidence>
<keyword evidence="9" id="KW-1185">Reference proteome</keyword>
<evidence type="ECO:0000256" key="3">
    <source>
        <dbReference type="ARBA" id="ARBA00023125"/>
    </source>
</evidence>
<organism evidence="8 9">
    <name type="scientific">Micromonospora vulcania</name>
    <dbReference type="NCBI Taxonomy" id="1441873"/>
    <lineage>
        <taxon>Bacteria</taxon>
        <taxon>Bacillati</taxon>
        <taxon>Actinomycetota</taxon>
        <taxon>Actinomycetes</taxon>
        <taxon>Micromonosporales</taxon>
        <taxon>Micromonosporaceae</taxon>
        <taxon>Micromonospora</taxon>
    </lineage>
</organism>
<comment type="similarity">
    <text evidence="1">Belongs to the AfsR/DnrI/RedD regulatory family.</text>
</comment>
<gene>
    <name evidence="8" type="ORF">ACFQGL_06555</name>
</gene>
<sequence>MAGRPIDLGPPKQRRVLAALAVNANRCVPVEMLVERVWEDIPPADARGVLYTYLTRLRRLLAVAGAAVDVPITVGRRSGGYLLELPAQRVDFYQFLEQVKRARAMESADPERARLLGTAIDLWRGEPLGGMSGDWAARFRQGLHRQLVSILLEWAGGELRQGRSSQVVDRLSRALEREPLSEPIVLHLMRALRLAGRRAEALDQYARTRALLTEELGVEPGPELRDLHRELLHDEEQPAVRSRGSGAIHPGCQLPADLPDHTGRDAETAAATAALSGPPRPDGCRPPLVISGPGGVGKTVLAIRLGHLLADSYPDGQIFVGIPGAGLDEVLNQALRALRVADVERLPTTAEKLGQYRAALSGRRVLVVLDSAIGAEEVRSLVPGSPGSALIASSRARLTTIPGAVHLELGMLSPDQSINLLRRLVGADRLAAEPTAAADLVRVCAGLPLALRIVGARLTARPHRPLAWFAERLRNEHGRLDELAVGGLAVRLNVETGYRALGPAAQRLFRLLGLQGSPRIGCRPAAALLRRPLDEAEELLEQLADARLVEAVTGPGYQGVFYRMNDLVRLYAYERAAQEEGVGALPRTLPRMVIPDQFAGGARQPA</sequence>
<feature type="region of interest" description="Disordered" evidence="6">
    <location>
        <begin position="260"/>
        <end position="284"/>
    </location>
</feature>
<dbReference type="SUPFAM" id="SSF46894">
    <property type="entry name" value="C-terminal effector domain of the bipartite response regulators"/>
    <property type="match status" value="1"/>
</dbReference>
<dbReference type="Proteomes" id="UP001596226">
    <property type="component" value="Unassembled WGS sequence"/>
</dbReference>
<evidence type="ECO:0000256" key="1">
    <source>
        <dbReference type="ARBA" id="ARBA00005820"/>
    </source>
</evidence>
<dbReference type="InterPro" id="IPR051677">
    <property type="entry name" value="AfsR-DnrI-RedD_regulator"/>
</dbReference>
<evidence type="ECO:0000256" key="6">
    <source>
        <dbReference type="SAM" id="MobiDB-lite"/>
    </source>
</evidence>
<dbReference type="InterPro" id="IPR005158">
    <property type="entry name" value="BTAD"/>
</dbReference>
<evidence type="ECO:0000313" key="9">
    <source>
        <dbReference type="Proteomes" id="UP001596226"/>
    </source>
</evidence>
<dbReference type="InterPro" id="IPR036388">
    <property type="entry name" value="WH-like_DNA-bd_sf"/>
</dbReference>
<dbReference type="SUPFAM" id="SSF52540">
    <property type="entry name" value="P-loop containing nucleoside triphosphate hydrolases"/>
    <property type="match status" value="1"/>
</dbReference>
<evidence type="ECO:0000256" key="5">
    <source>
        <dbReference type="PROSITE-ProRule" id="PRU01091"/>
    </source>
</evidence>
<dbReference type="EMBL" id="JBHSQS010000003">
    <property type="protein sequence ID" value="MFC5923002.1"/>
    <property type="molecule type" value="Genomic_DNA"/>
</dbReference>
<dbReference type="InterPro" id="IPR027417">
    <property type="entry name" value="P-loop_NTPase"/>
</dbReference>
<dbReference type="Gene3D" id="1.10.10.10">
    <property type="entry name" value="Winged helix-like DNA-binding domain superfamily/Winged helix DNA-binding domain"/>
    <property type="match status" value="1"/>
</dbReference>
<dbReference type="InterPro" id="IPR001867">
    <property type="entry name" value="OmpR/PhoB-type_DNA-bd"/>
</dbReference>
<protein>
    <submittedName>
        <fullName evidence="8">BTAD domain-containing putative transcriptional regulator</fullName>
    </submittedName>
</protein>
<accession>A0ABW1H370</accession>
<reference evidence="9" key="1">
    <citation type="journal article" date="2019" name="Int. J. Syst. Evol. Microbiol.">
        <title>The Global Catalogue of Microorganisms (GCM) 10K type strain sequencing project: providing services to taxonomists for standard genome sequencing and annotation.</title>
        <authorList>
            <consortium name="The Broad Institute Genomics Platform"/>
            <consortium name="The Broad Institute Genome Sequencing Center for Infectious Disease"/>
            <person name="Wu L."/>
            <person name="Ma J."/>
        </authorList>
    </citation>
    <scope>NUCLEOTIDE SEQUENCE [LARGE SCALE GENOMIC DNA]</scope>
    <source>
        <strain evidence="9">CGMCC 4.7144</strain>
    </source>
</reference>
<dbReference type="InterPro" id="IPR016032">
    <property type="entry name" value="Sig_transdc_resp-reg_C-effctor"/>
</dbReference>
<dbReference type="SUPFAM" id="SSF48452">
    <property type="entry name" value="TPR-like"/>
    <property type="match status" value="1"/>
</dbReference>
<dbReference type="PRINTS" id="PR00364">
    <property type="entry name" value="DISEASERSIST"/>
</dbReference>
<evidence type="ECO:0000313" key="8">
    <source>
        <dbReference type="EMBL" id="MFC5923002.1"/>
    </source>
</evidence>
<feature type="domain" description="OmpR/PhoB-type" evidence="7">
    <location>
        <begin position="1"/>
        <end position="85"/>
    </location>
</feature>
<dbReference type="PROSITE" id="PS51755">
    <property type="entry name" value="OMPR_PHOB"/>
    <property type="match status" value="1"/>
</dbReference>
<proteinExistence type="inferred from homology"/>
<dbReference type="Gene3D" id="3.40.50.300">
    <property type="entry name" value="P-loop containing nucleotide triphosphate hydrolases"/>
    <property type="match status" value="1"/>
</dbReference>
<dbReference type="Pfam" id="PF00486">
    <property type="entry name" value="Trans_reg_C"/>
    <property type="match status" value="1"/>
</dbReference>
<comment type="caution">
    <text evidence="8">The sequence shown here is derived from an EMBL/GenBank/DDBJ whole genome shotgun (WGS) entry which is preliminary data.</text>
</comment>
<feature type="DNA-binding region" description="OmpR/PhoB-type" evidence="5">
    <location>
        <begin position="1"/>
        <end position="85"/>
    </location>
</feature>
<dbReference type="PANTHER" id="PTHR35807:SF1">
    <property type="entry name" value="TRANSCRIPTIONAL REGULATOR REDD"/>
    <property type="match status" value="1"/>
</dbReference>
<dbReference type="SMART" id="SM01043">
    <property type="entry name" value="BTAD"/>
    <property type="match status" value="1"/>
</dbReference>
<keyword evidence="4" id="KW-0804">Transcription</keyword>
<evidence type="ECO:0000259" key="7">
    <source>
        <dbReference type="PROSITE" id="PS51755"/>
    </source>
</evidence>
<name>A0ABW1H370_9ACTN</name>
<evidence type="ECO:0000256" key="2">
    <source>
        <dbReference type="ARBA" id="ARBA00023015"/>
    </source>
</evidence>
<keyword evidence="2" id="KW-0805">Transcription regulation</keyword>
<dbReference type="SMART" id="SM00862">
    <property type="entry name" value="Trans_reg_C"/>
    <property type="match status" value="1"/>
</dbReference>